<evidence type="ECO:0000313" key="2">
    <source>
        <dbReference type="Proteomes" id="UP000003880"/>
    </source>
</evidence>
<evidence type="ECO:0000313" key="1">
    <source>
        <dbReference type="EMBL" id="EFE10217.1"/>
    </source>
</evidence>
<organism evidence="1 2">
    <name type="scientific">Citrobacter youngae ATCC 29220</name>
    <dbReference type="NCBI Taxonomy" id="500640"/>
    <lineage>
        <taxon>Bacteria</taxon>
        <taxon>Pseudomonadati</taxon>
        <taxon>Pseudomonadota</taxon>
        <taxon>Gammaproteobacteria</taxon>
        <taxon>Enterobacterales</taxon>
        <taxon>Enterobacteriaceae</taxon>
        <taxon>Citrobacter</taxon>
        <taxon>Citrobacter freundii complex</taxon>
    </lineage>
</organism>
<accession>D4B7Y1</accession>
<dbReference type="EMBL" id="ABWL02000002">
    <property type="protein sequence ID" value="EFE10217.1"/>
    <property type="molecule type" value="Genomic_DNA"/>
</dbReference>
<dbReference type="HOGENOM" id="CLU_3306996_0_0_6"/>
<dbReference type="Proteomes" id="UP000003880">
    <property type="component" value="Unassembled WGS sequence"/>
</dbReference>
<protein>
    <submittedName>
        <fullName evidence="1">Uncharacterized protein</fullName>
    </submittedName>
</protein>
<reference evidence="1 2" key="1">
    <citation type="submission" date="2010-02" db="EMBL/GenBank/DDBJ databases">
        <authorList>
            <person name="Weinstock G."/>
            <person name="Sodergren E."/>
            <person name="Clifton S."/>
            <person name="Fulton L."/>
            <person name="Fulton B."/>
            <person name="Courtney L."/>
            <person name="Fronick C."/>
            <person name="Harrison M."/>
            <person name="Strong C."/>
            <person name="Farmer C."/>
            <person name="Delahaunty K."/>
            <person name="Markovic C."/>
            <person name="Hall O."/>
            <person name="Minx P."/>
            <person name="Tomlinson C."/>
            <person name="Mitreva M."/>
            <person name="Nelson J."/>
            <person name="Hou S."/>
            <person name="Wollam A."/>
            <person name="Pepin K.H."/>
            <person name="Johnson M."/>
            <person name="Bhonagiri V."/>
            <person name="Zhang X."/>
            <person name="Suruliraj S."/>
            <person name="Warren W."/>
            <person name="Chinwalla A."/>
            <person name="Mardis E.R."/>
            <person name="Wilson R.K."/>
        </authorList>
    </citation>
    <scope>NUCLEOTIDE SEQUENCE [LARGE SCALE GENOMIC DNA]</scope>
    <source>
        <strain evidence="1 2">ATCC 29220</strain>
    </source>
</reference>
<gene>
    <name evidence="1" type="ORF">CIT292_06385</name>
</gene>
<sequence>MGEIVAALALSSDRSHKFLFFCNTSKKVTRSPCMLRAFK</sequence>
<comment type="caution">
    <text evidence="1">The sequence shown here is derived from an EMBL/GenBank/DDBJ whole genome shotgun (WGS) entry which is preliminary data.</text>
</comment>
<dbReference type="AlphaFoldDB" id="D4B7Y1"/>
<proteinExistence type="predicted"/>
<name>D4B7Y1_9ENTR</name>